<dbReference type="PANTHER" id="PTHR45726:SF3">
    <property type="entry name" value="LEUKOTRIENE A-4 HYDROLASE"/>
    <property type="match status" value="1"/>
</dbReference>
<proteinExistence type="inferred from homology"/>
<sequence>MCTPGSAARSGFEGLYGVRGRGINQLLTAGLILLCSPALAQKGEPPITPVTMRSGGEIEPERAALKIEHVELDVRIDPERRFLSGLAQLTLSTRIAQTRLLIDLDKNFEVSEIIIDGAALKTGSWRNPDGRLVIDLPRPVAAGGRIVARIRYAGRPHEAVNAPWDDGIVWSSWQGKPWIATTAQGYGCDLFWPCLDFPAGEVPEIRLRITAPSGTKAIANGKLESVSPPVRGVGEWRWVAKNINPYLVAINIGPYGEIKGTYDSKFGNKVPLHLWHLTGKERQAQGLFAEFAPTLDFFESVIGPFPFADEKLGVVETPHMGMEHQTANAYGNDYKRDETGFDWLFQHELAHEWFGNQMTAANWDDFWLHEGYGQYMQPLYGQWREGEARYAAMMAHQRKFVLNGKPLVSGKVRTSDDVYQAERGGPGQDIYYKGAWVLHTLRYLIGDKPFFDATRRLVYGRPDPKPGNFKPRFTSTPEFEQLMNAAAGRDLTWFFDIYLREAALPELIETRTGDTLNLQWKTPRTAPFPLPVEIAVNGETRKLAMAGGSETIRVPASAHVVIDPMARILRRSAAIEAMQRR</sequence>
<comment type="cofactor">
    <cofactor evidence="12">
        <name>Zn(2+)</name>
        <dbReference type="ChEBI" id="CHEBI:29105"/>
    </cofactor>
    <text evidence="12">Binds 1 zinc ion per subunit.</text>
</comment>
<evidence type="ECO:0000256" key="8">
    <source>
        <dbReference type="ARBA" id="ARBA00022723"/>
    </source>
</evidence>
<feature type="binding site" evidence="12">
    <location>
        <position position="370"/>
    </location>
    <ligand>
        <name>Zn(2+)</name>
        <dbReference type="ChEBI" id="CHEBI:29105"/>
        <note>catalytic</note>
    </ligand>
</feature>
<evidence type="ECO:0000256" key="1">
    <source>
        <dbReference type="ARBA" id="ARBA00000098"/>
    </source>
</evidence>
<dbReference type="InterPro" id="IPR014782">
    <property type="entry name" value="Peptidase_M1_dom"/>
</dbReference>
<accession>A0A430G8L3</accession>
<dbReference type="InterPro" id="IPR001930">
    <property type="entry name" value="Peptidase_M1"/>
</dbReference>
<feature type="binding site" evidence="12">
    <location>
        <position position="351"/>
    </location>
    <ligand>
        <name>Zn(2+)</name>
        <dbReference type="ChEBI" id="CHEBI:29105"/>
        <note>catalytic</note>
    </ligand>
</feature>
<evidence type="ECO:0000256" key="11">
    <source>
        <dbReference type="ARBA" id="ARBA00023049"/>
    </source>
</evidence>
<dbReference type="PRINTS" id="PR00756">
    <property type="entry name" value="ALADIPTASE"/>
</dbReference>
<comment type="caution">
    <text evidence="14">The sequence shown here is derived from an EMBL/GenBank/DDBJ whole genome shotgun (WGS) entry which is preliminary data.</text>
</comment>
<dbReference type="EC" id="3.4.11.2" evidence="4"/>
<evidence type="ECO:0000256" key="7">
    <source>
        <dbReference type="ARBA" id="ARBA00022670"/>
    </source>
</evidence>
<dbReference type="GO" id="GO:0008270">
    <property type="term" value="F:zinc ion binding"/>
    <property type="evidence" value="ECO:0007669"/>
    <property type="project" value="InterPro"/>
</dbReference>
<comment type="subcellular location">
    <subcellularLocation>
        <location evidence="2">Cytoplasm</location>
    </subcellularLocation>
</comment>
<dbReference type="Gene3D" id="2.60.40.1730">
    <property type="entry name" value="tricorn interacting facor f3 domain"/>
    <property type="match status" value="1"/>
</dbReference>
<dbReference type="GO" id="GO:0006508">
    <property type="term" value="P:proteolysis"/>
    <property type="evidence" value="ECO:0007669"/>
    <property type="project" value="UniProtKB-KW"/>
</dbReference>
<dbReference type="AlphaFoldDB" id="A0A430G8L3"/>
<keyword evidence="7" id="KW-0645">Protease</keyword>
<dbReference type="InterPro" id="IPR042097">
    <property type="entry name" value="Aminopeptidase_N-like_N_sf"/>
</dbReference>
<dbReference type="PANTHER" id="PTHR45726">
    <property type="entry name" value="LEUKOTRIENE A-4 HYDROLASE"/>
    <property type="match status" value="1"/>
</dbReference>
<comment type="catalytic activity">
    <reaction evidence="1">
        <text>Release of an N-terminal amino acid, Xaa-|-Yaa- from a peptide, amide or arylamide. Xaa is preferably Ala, but may be most amino acids including Pro (slow action). When a terminal hydrophobic residue is followed by a prolyl residue, the two may be released as an intact Xaa-Pro dipeptide.</text>
        <dbReference type="EC" id="3.4.11.2"/>
    </reaction>
</comment>
<dbReference type="Pfam" id="PF01433">
    <property type="entry name" value="Peptidase_M1"/>
    <property type="match status" value="1"/>
</dbReference>
<dbReference type="GO" id="GO:0016285">
    <property type="term" value="F:alanyl aminopeptidase activity"/>
    <property type="evidence" value="ECO:0007669"/>
    <property type="project" value="UniProtKB-EC"/>
</dbReference>
<name>A0A430G8L3_9SPHN</name>
<dbReference type="GO" id="GO:0005737">
    <property type="term" value="C:cytoplasm"/>
    <property type="evidence" value="ECO:0007669"/>
    <property type="project" value="UniProtKB-SubCell"/>
</dbReference>
<evidence type="ECO:0000256" key="3">
    <source>
        <dbReference type="ARBA" id="ARBA00010136"/>
    </source>
</evidence>
<dbReference type="Gene3D" id="1.10.390.10">
    <property type="entry name" value="Neutral Protease Domain 2"/>
    <property type="match status" value="1"/>
</dbReference>
<feature type="domain" description="Peptidase M1 membrane alanine aminopeptidase" evidence="13">
    <location>
        <begin position="344"/>
        <end position="496"/>
    </location>
</feature>
<dbReference type="GO" id="GO:0008237">
    <property type="term" value="F:metallopeptidase activity"/>
    <property type="evidence" value="ECO:0007669"/>
    <property type="project" value="UniProtKB-KW"/>
</dbReference>
<evidence type="ECO:0000313" key="15">
    <source>
        <dbReference type="Proteomes" id="UP000287746"/>
    </source>
</evidence>
<keyword evidence="9" id="KW-0378">Hydrolase</keyword>
<dbReference type="SUPFAM" id="SSF55486">
    <property type="entry name" value="Metalloproteases ('zincins'), catalytic domain"/>
    <property type="match status" value="1"/>
</dbReference>
<reference evidence="14 15" key="1">
    <citation type="submission" date="2018-07" db="EMBL/GenBank/DDBJ databases">
        <title>Genomic and Epidemiologic Investigation of an Indolent Hospital Outbreak.</title>
        <authorList>
            <person name="Johnson R.C."/>
            <person name="Deming C."/>
            <person name="Conlan S."/>
            <person name="Zellmer C.J."/>
            <person name="Michelin A.V."/>
            <person name="Lee-Lin S."/>
            <person name="Thomas P.J."/>
            <person name="Park M."/>
            <person name="Weingarten R.A."/>
            <person name="Less J."/>
            <person name="Dekker J.P."/>
            <person name="Frank K.M."/>
            <person name="Musser K.A."/>
            <person name="Mcquiston J.R."/>
            <person name="Henderson D.K."/>
            <person name="Lau A.F."/>
            <person name="Palmore T.N."/>
            <person name="Segre J.A."/>
        </authorList>
    </citation>
    <scope>NUCLEOTIDE SEQUENCE [LARGE SCALE GENOMIC DNA]</scope>
    <source>
        <strain evidence="14 15">SK-CDC1_0717</strain>
    </source>
</reference>
<dbReference type="Proteomes" id="UP000287746">
    <property type="component" value="Unassembled WGS sequence"/>
</dbReference>
<organism evidence="14 15">
    <name type="scientific">Sphingomonas koreensis</name>
    <dbReference type="NCBI Taxonomy" id="93064"/>
    <lineage>
        <taxon>Bacteria</taxon>
        <taxon>Pseudomonadati</taxon>
        <taxon>Pseudomonadota</taxon>
        <taxon>Alphaproteobacteria</taxon>
        <taxon>Sphingomonadales</taxon>
        <taxon>Sphingomonadaceae</taxon>
        <taxon>Sphingomonas</taxon>
    </lineage>
</organism>
<feature type="binding site" evidence="12">
    <location>
        <position position="347"/>
    </location>
    <ligand>
        <name>Zn(2+)</name>
        <dbReference type="ChEBI" id="CHEBI:29105"/>
        <note>catalytic</note>
    </ligand>
</feature>
<keyword evidence="11" id="KW-0482">Metalloprotease</keyword>
<evidence type="ECO:0000256" key="2">
    <source>
        <dbReference type="ARBA" id="ARBA00004496"/>
    </source>
</evidence>
<dbReference type="InterPro" id="IPR034015">
    <property type="entry name" value="M1_LTA4H"/>
</dbReference>
<evidence type="ECO:0000256" key="6">
    <source>
        <dbReference type="ARBA" id="ARBA00022490"/>
    </source>
</evidence>
<evidence type="ECO:0000256" key="12">
    <source>
        <dbReference type="PIRSR" id="PIRSR634015-3"/>
    </source>
</evidence>
<comment type="similarity">
    <text evidence="3">Belongs to the peptidase M1 family.</text>
</comment>
<keyword evidence="6" id="KW-0963">Cytoplasm</keyword>
<evidence type="ECO:0000256" key="4">
    <source>
        <dbReference type="ARBA" id="ARBA00012564"/>
    </source>
</evidence>
<dbReference type="InterPro" id="IPR027268">
    <property type="entry name" value="Peptidase_M4/M1_CTD_sf"/>
</dbReference>
<gene>
    <name evidence="14" type="ORF">DAH66_03635</name>
</gene>
<evidence type="ECO:0000256" key="5">
    <source>
        <dbReference type="ARBA" id="ARBA00015611"/>
    </source>
</evidence>
<keyword evidence="10 12" id="KW-0862">Zinc</keyword>
<keyword evidence="8 12" id="KW-0479">Metal-binding</keyword>
<evidence type="ECO:0000313" key="14">
    <source>
        <dbReference type="EMBL" id="RSY89747.1"/>
    </source>
</evidence>
<evidence type="ECO:0000256" key="10">
    <source>
        <dbReference type="ARBA" id="ARBA00022833"/>
    </source>
</evidence>
<dbReference type="EMBL" id="QQYZ01000002">
    <property type="protein sequence ID" value="RSY89747.1"/>
    <property type="molecule type" value="Genomic_DNA"/>
</dbReference>
<dbReference type="SUPFAM" id="SSF63737">
    <property type="entry name" value="Leukotriene A4 hydrolase N-terminal domain"/>
    <property type="match status" value="1"/>
</dbReference>
<protein>
    <recommendedName>
        <fullName evidence="5">Aminopeptidase N</fullName>
        <ecNumber evidence="4">3.4.11.2</ecNumber>
    </recommendedName>
</protein>
<evidence type="ECO:0000256" key="9">
    <source>
        <dbReference type="ARBA" id="ARBA00022801"/>
    </source>
</evidence>
<dbReference type="CDD" id="cd09603">
    <property type="entry name" value="M1_APN_like"/>
    <property type="match status" value="1"/>
</dbReference>
<evidence type="ECO:0000259" key="13">
    <source>
        <dbReference type="Pfam" id="PF01433"/>
    </source>
</evidence>